<evidence type="ECO:0000313" key="8">
    <source>
        <dbReference type="EMBL" id="UOE20790.1"/>
    </source>
</evidence>
<evidence type="ECO:0000256" key="4">
    <source>
        <dbReference type="ARBA" id="ARBA00022692"/>
    </source>
</evidence>
<keyword evidence="9" id="KW-1185">Reference proteome</keyword>
<dbReference type="AlphaFoldDB" id="A0A399G7G5"/>
<keyword evidence="6 7" id="KW-0472">Membrane</keyword>
<dbReference type="PROSITE" id="PS50928">
    <property type="entry name" value="ABC_TM1"/>
    <property type="match status" value="1"/>
</dbReference>
<keyword evidence="2 7" id="KW-0813">Transport</keyword>
<name>A0A399G7G5_9ACTN</name>
<comment type="subcellular location">
    <subcellularLocation>
        <location evidence="1 7">Cell membrane</location>
        <topology evidence="1 7">Multi-pass membrane protein</topology>
    </subcellularLocation>
</comment>
<dbReference type="SUPFAM" id="SSF161098">
    <property type="entry name" value="MetI-like"/>
    <property type="match status" value="1"/>
</dbReference>
<feature type="transmembrane region" description="Helical" evidence="7">
    <location>
        <begin position="200"/>
        <end position="218"/>
    </location>
</feature>
<reference evidence="8" key="1">
    <citation type="submission" date="2020-10" db="EMBL/GenBank/DDBJ databases">
        <title>De novo genome project of the cellulose decomposer Thermobifida halotolerans type strain.</title>
        <authorList>
            <person name="Nagy I."/>
            <person name="Horvath B."/>
            <person name="Kukolya J."/>
            <person name="Nagy I."/>
            <person name="Orsini M."/>
        </authorList>
    </citation>
    <scope>NUCLEOTIDE SEQUENCE</scope>
    <source>
        <strain evidence="8">DSM 44931</strain>
    </source>
</reference>
<keyword evidence="3" id="KW-1003">Cell membrane</keyword>
<evidence type="ECO:0000313" key="9">
    <source>
        <dbReference type="Proteomes" id="UP000265719"/>
    </source>
</evidence>
<keyword evidence="4 7" id="KW-0812">Transmembrane</keyword>
<feature type="transmembrane region" description="Helical" evidence="7">
    <location>
        <begin position="109"/>
        <end position="129"/>
    </location>
</feature>
<dbReference type="GO" id="GO:0005886">
    <property type="term" value="C:plasma membrane"/>
    <property type="evidence" value="ECO:0007669"/>
    <property type="project" value="UniProtKB-SubCell"/>
</dbReference>
<evidence type="ECO:0000256" key="7">
    <source>
        <dbReference type="RuleBase" id="RU363032"/>
    </source>
</evidence>
<dbReference type="PANTHER" id="PTHR30465:SF0">
    <property type="entry name" value="OLIGOPEPTIDE TRANSPORT SYSTEM PERMEASE PROTEIN APPB"/>
    <property type="match status" value="1"/>
</dbReference>
<dbReference type="CDD" id="cd06261">
    <property type="entry name" value="TM_PBP2"/>
    <property type="match status" value="1"/>
</dbReference>
<organism evidence="8 9">
    <name type="scientific">Thermobifida halotolerans</name>
    <dbReference type="NCBI Taxonomy" id="483545"/>
    <lineage>
        <taxon>Bacteria</taxon>
        <taxon>Bacillati</taxon>
        <taxon>Actinomycetota</taxon>
        <taxon>Actinomycetes</taxon>
        <taxon>Streptosporangiales</taxon>
        <taxon>Nocardiopsidaceae</taxon>
        <taxon>Thermobifida</taxon>
    </lineage>
</organism>
<feature type="transmembrane region" description="Helical" evidence="7">
    <location>
        <begin position="305"/>
        <end position="329"/>
    </location>
</feature>
<dbReference type="Gene3D" id="1.10.3720.10">
    <property type="entry name" value="MetI-like"/>
    <property type="match status" value="1"/>
</dbReference>
<keyword evidence="5 7" id="KW-1133">Transmembrane helix</keyword>
<feature type="transmembrane region" description="Helical" evidence="7">
    <location>
        <begin position="141"/>
        <end position="161"/>
    </location>
</feature>
<sequence>MLVYTVRRLLGTIPLLLAASVLTFLLIDLSGDPLADLRVQQPPVPAEVIEAEEERLYLDRSLPERYVLWLTGIGGNGDIGLLRGEFGPSVQGPDHDIGRLLAERLGTTLRLVTAALLLALGLAVLTGVVSAVRQYSTIDYTLTFVGFLALAMPTFWLGALVKEAGVWANRQTGYTLFYTVGAASADTRGFTPWQTFTDHLGHLVLPTLTLMLTGYAAWSRYQRTSMLEVLNSDYVRLARAKGLPNRVVLRRHALRTALIPLTTVAAVAVAGTIDGVILIETVFQWRGLGDFFVEAIKRNDAYALMGWLMLSGTVVIVANLIADLLYGVLDPRIRHE</sequence>
<dbReference type="Pfam" id="PF00528">
    <property type="entry name" value="BPD_transp_1"/>
    <property type="match status" value="1"/>
</dbReference>
<evidence type="ECO:0000256" key="5">
    <source>
        <dbReference type="ARBA" id="ARBA00022989"/>
    </source>
</evidence>
<dbReference type="InterPro" id="IPR035906">
    <property type="entry name" value="MetI-like_sf"/>
</dbReference>
<evidence type="ECO:0000256" key="6">
    <source>
        <dbReference type="ARBA" id="ARBA00023136"/>
    </source>
</evidence>
<dbReference type="PANTHER" id="PTHR30465">
    <property type="entry name" value="INNER MEMBRANE ABC TRANSPORTER"/>
    <property type="match status" value="1"/>
</dbReference>
<evidence type="ECO:0000256" key="1">
    <source>
        <dbReference type="ARBA" id="ARBA00004651"/>
    </source>
</evidence>
<dbReference type="EMBL" id="CP063196">
    <property type="protein sequence ID" value="UOE20790.1"/>
    <property type="molecule type" value="Genomic_DNA"/>
</dbReference>
<dbReference type="KEGG" id="thao:NI17_006255"/>
<feature type="transmembrane region" description="Helical" evidence="7">
    <location>
        <begin position="258"/>
        <end position="285"/>
    </location>
</feature>
<proteinExistence type="inferred from homology"/>
<evidence type="ECO:0000256" key="2">
    <source>
        <dbReference type="ARBA" id="ARBA00022448"/>
    </source>
</evidence>
<evidence type="ECO:0000256" key="3">
    <source>
        <dbReference type="ARBA" id="ARBA00022475"/>
    </source>
</evidence>
<gene>
    <name evidence="8" type="ORF">NI17_006255</name>
</gene>
<comment type="similarity">
    <text evidence="7">Belongs to the binding-protein-dependent transport system permease family.</text>
</comment>
<accession>A0A399G7G5</accession>
<dbReference type="GO" id="GO:0055085">
    <property type="term" value="P:transmembrane transport"/>
    <property type="evidence" value="ECO:0007669"/>
    <property type="project" value="InterPro"/>
</dbReference>
<dbReference type="InterPro" id="IPR000515">
    <property type="entry name" value="MetI-like"/>
</dbReference>
<dbReference type="OrthoDB" id="9778910at2"/>
<dbReference type="Proteomes" id="UP000265719">
    <property type="component" value="Chromosome"/>
</dbReference>
<dbReference type="RefSeq" id="WP_068693311.1">
    <property type="nucleotide sequence ID" value="NZ_CP063196.1"/>
</dbReference>
<protein>
    <submittedName>
        <fullName evidence="8">ABC transporter permease</fullName>
    </submittedName>
</protein>